<dbReference type="InterPro" id="IPR043502">
    <property type="entry name" value="DNA/RNA_pol_sf"/>
</dbReference>
<dbReference type="Pfam" id="PF07727">
    <property type="entry name" value="RVT_2"/>
    <property type="match status" value="1"/>
</dbReference>
<dbReference type="Pfam" id="PF13976">
    <property type="entry name" value="gag_pre-integrs"/>
    <property type="match status" value="1"/>
</dbReference>
<reference evidence="5" key="1">
    <citation type="journal article" date="2019" name="Sci. Rep.">
        <title>Draft genome of Tanacetum cinerariifolium, the natural source of mosquito coil.</title>
        <authorList>
            <person name="Yamashiro T."/>
            <person name="Shiraishi A."/>
            <person name="Satake H."/>
            <person name="Nakayama K."/>
        </authorList>
    </citation>
    <scope>NUCLEOTIDE SEQUENCE</scope>
</reference>
<feature type="compositionally biased region" description="Low complexity" evidence="3">
    <location>
        <begin position="793"/>
        <end position="806"/>
    </location>
</feature>
<feature type="region of interest" description="Disordered" evidence="3">
    <location>
        <begin position="1617"/>
        <end position="1667"/>
    </location>
</feature>
<keyword evidence="2" id="KW-0378">Hydrolase</keyword>
<feature type="domain" description="Integrase catalytic" evidence="4">
    <location>
        <begin position="397"/>
        <end position="488"/>
    </location>
</feature>
<dbReference type="PANTHER" id="PTHR42648">
    <property type="entry name" value="TRANSPOSASE, PUTATIVE-RELATED"/>
    <property type="match status" value="1"/>
</dbReference>
<keyword evidence="1" id="KW-0479">Metal-binding</keyword>
<evidence type="ECO:0000256" key="1">
    <source>
        <dbReference type="ARBA" id="ARBA00022723"/>
    </source>
</evidence>
<dbReference type="InterPro" id="IPR039537">
    <property type="entry name" value="Retrotran_Ty1/copia-like"/>
</dbReference>
<dbReference type="GO" id="GO:0003964">
    <property type="term" value="F:RNA-directed DNA polymerase activity"/>
    <property type="evidence" value="ECO:0007669"/>
    <property type="project" value="UniProtKB-KW"/>
</dbReference>
<dbReference type="InterPro" id="IPR012337">
    <property type="entry name" value="RNaseH-like_sf"/>
</dbReference>
<feature type="region of interest" description="Disordered" evidence="3">
    <location>
        <begin position="1752"/>
        <end position="1790"/>
    </location>
</feature>
<dbReference type="InterPro" id="IPR001584">
    <property type="entry name" value="Integrase_cat-core"/>
</dbReference>
<dbReference type="Pfam" id="PF03732">
    <property type="entry name" value="Retrotrans_gag"/>
    <property type="match status" value="1"/>
</dbReference>
<feature type="region of interest" description="Disordered" evidence="3">
    <location>
        <begin position="1175"/>
        <end position="1196"/>
    </location>
</feature>
<name>A0A6L2J4C0_TANCI</name>
<keyword evidence="5" id="KW-0808">Transferase</keyword>
<feature type="compositionally biased region" description="Low complexity" evidence="3">
    <location>
        <begin position="1634"/>
        <end position="1647"/>
    </location>
</feature>
<dbReference type="InterPro" id="IPR025724">
    <property type="entry name" value="GAG-pre-integrase_dom"/>
</dbReference>
<dbReference type="InterPro" id="IPR036875">
    <property type="entry name" value="Znf_CCHC_sf"/>
</dbReference>
<dbReference type="EMBL" id="BKCJ010000190">
    <property type="protein sequence ID" value="GEU30795.1"/>
    <property type="molecule type" value="Genomic_DNA"/>
</dbReference>
<feature type="compositionally biased region" description="Basic and acidic residues" evidence="3">
    <location>
        <begin position="1774"/>
        <end position="1790"/>
    </location>
</feature>
<sequence length="1790" mass="206269">MAKEDEEKTAFITSQEIFCYSKMPFGLRNVRATYQRLVDKAFHKQIGRNLEVYMENLVIKSCTKDETIRDIEETFKTVREINIKLNPKKCTFGVEEGMFLGYKVNNKGIKVCPDKVDDVLSLPSLKCLKDVQKLNGKLASLNSSFKIDLLVQQFEQFVISKDESIDIAFDRFNTIITSLKALDEGYSSKNYVRKFLRALHPKWRAKVTAIEESKYLTSLSLDELIGNLKVHKMIIKKYFEIVKVKVERKSLALKAKKESSDEECSTSESKDEEYAMAVRDFKRRGQICDIKCRVTFSEHDSEITKDDKVIGRGIKKKDLYVMKLGNKPKDKICLATIDENFTLCHRRLGHANMRLIQSLASKELVRNLPKLKFDQHFCDACKIGKQAHASQKAKNIVSMTRCLKLLHMDLFGPSAVRSYEGNRYTFVIVDDYSRYTWTRFLKDKTEAFDQFEIFNKKIQNQLGYTIVSIRTDHGREFDNEVQFGEFCNANDKEEALKVAEKKNLENDIVDETLEIEEIVNIKESKNHQLENVIGNLNQITLGLWYPKETGIEIVVYADSDHAGDYVDRKSASGICTFVGYCSRSWFLKKQTALAISTTESEYVSAGKECQQALWMKQALFDYDIRLDDVPIICDNKGAIDLSKNLGACVFTEKWSLDELEYGVPTNGPYQTNPSSPDDIISSIRIDREGQVHCICHEKEIDVLEYQILTREIMPTLKPLEEIIRENVFCLGVNRDHVPARLCYMLYYVVHFEKFNLAYYMAKRIEWATKQKRLILPYERNPKKDHGTRRGRHFTSFSFSFDPPSSSHLNDDDDDGNGEWTSRASTPSPIRYINSLTNKVPQVQDDIRPGVVKPKIDNDIEFEISSNFMRELRRILFKGTDDEDAHEHLRRVLEIADLFHFLVVTHDVVMLRVFPITFKGPVLRWINRLSVGLVTTWDLLKKAFIRKYCPPFKTTKKLEIIRNFKQEIDDTSYYAWERYNDLLFKCPHHDLNYQHKVYIFYTRLNILTRSVLDSKGFIPLMTPTQALISIQVMTEHSHDWYDEATTREQINDSPNNVDTKKPKENIHAIQKDKAVEPSKFLRGNHHQILRKLNFKTGNPYRTRETICAIRIPKEIKEEEGDMNEGFLYEEIGIRTLLDSYSCGNKVLSWCNHLESRDAIFDENHFFSIPIPKDIIPNSDESQRDDHSNDVPSETLEPHREAIDDEIGSIMENNTLVLSDLPPGCKPLDKKNYFDTYALVARITTIKLLLALAAIHNLVIHHMDVKTTFLNGDLKEEVYMKQPEGFVMPEAYSDATWINHVENSSSTSEWVFLLEGGSISCASKKQTCITSSTMESKFVTLAVADESIDSAFARFNTIITSLKALDEGYSSKNYVRKFLRALHPKWRAKVTAIEESKDLTSLSLDELIGNLKVHEMIIKKDFEIVKAKVERKSIALKAKKESSDEECSTFDSEDEEYAMLIDSDEEDDEKVKDETCLVAHASSESQNSKAYIILNKHTKKVNELLNVTFDETPPPFKTSPLVDDDLDEEEAIKVIEKKNLENDIVDETLEIDKIVNIKARLVAQGYNQQEGIDYDKTYAPVAKLERSLDELVYGTPSEGPYQTNLPSLDDIISFIREDREERKPRKDCGTRRGLHSTSSSTFNESSSSRLNDDDDDDRNNEGTSRISTPSPIRYRAKVMSIEESKDLTSLSLDEIIDEEYALAVKDFNKFFKRRGRFVRKPRNDKKTFQRSRDDKNEKGDRKCFRCRDPNHLIGECPKPPKHKNQRAFVGGSWSDSGEKDDEKVKDETCLVA</sequence>
<dbReference type="Pfam" id="PF00078">
    <property type="entry name" value="RVT_1"/>
    <property type="match status" value="1"/>
</dbReference>
<dbReference type="GO" id="GO:0003676">
    <property type="term" value="F:nucleic acid binding"/>
    <property type="evidence" value="ECO:0007669"/>
    <property type="project" value="InterPro"/>
</dbReference>
<dbReference type="Gene3D" id="3.30.420.10">
    <property type="entry name" value="Ribonuclease H-like superfamily/Ribonuclease H"/>
    <property type="match status" value="1"/>
</dbReference>
<evidence type="ECO:0000313" key="5">
    <source>
        <dbReference type="EMBL" id="GEU30795.1"/>
    </source>
</evidence>
<comment type="caution">
    <text evidence="5">The sequence shown here is derived from an EMBL/GenBank/DDBJ whole genome shotgun (WGS) entry which is preliminary data.</text>
</comment>
<dbReference type="PANTHER" id="PTHR42648:SF32">
    <property type="entry name" value="RIBONUCLEASE H-LIKE DOMAIN, GAG-PRE-INTEGRASE DOMAIN PROTEIN-RELATED"/>
    <property type="match status" value="1"/>
</dbReference>
<feature type="compositionally biased region" description="Basic and acidic residues" evidence="3">
    <location>
        <begin position="1617"/>
        <end position="1628"/>
    </location>
</feature>
<evidence type="ECO:0000259" key="4">
    <source>
        <dbReference type="PROSITE" id="PS50994"/>
    </source>
</evidence>
<dbReference type="InterPro" id="IPR000477">
    <property type="entry name" value="RT_dom"/>
</dbReference>
<dbReference type="CDD" id="cd09272">
    <property type="entry name" value="RNase_HI_RT_Ty1"/>
    <property type="match status" value="1"/>
</dbReference>
<dbReference type="GO" id="GO:0016787">
    <property type="term" value="F:hydrolase activity"/>
    <property type="evidence" value="ECO:0007669"/>
    <property type="project" value="UniProtKB-KW"/>
</dbReference>
<dbReference type="Pfam" id="PF14223">
    <property type="entry name" value="Retrotran_gag_2"/>
    <property type="match status" value="2"/>
</dbReference>
<dbReference type="InterPro" id="IPR043128">
    <property type="entry name" value="Rev_trsase/Diguanyl_cyclase"/>
</dbReference>
<dbReference type="InterPro" id="IPR005162">
    <property type="entry name" value="Retrotrans_gag_dom"/>
</dbReference>
<dbReference type="PROSITE" id="PS50994">
    <property type="entry name" value="INTEGRASE"/>
    <property type="match status" value="1"/>
</dbReference>
<evidence type="ECO:0000256" key="2">
    <source>
        <dbReference type="ARBA" id="ARBA00022801"/>
    </source>
</evidence>
<proteinExistence type="predicted"/>
<dbReference type="GO" id="GO:0008270">
    <property type="term" value="F:zinc ion binding"/>
    <property type="evidence" value="ECO:0007669"/>
    <property type="project" value="InterPro"/>
</dbReference>
<gene>
    <name evidence="5" type="ORF">Tci_002773</name>
</gene>
<protein>
    <submittedName>
        <fullName evidence="5">Reverse transcriptase domain-containing protein</fullName>
    </submittedName>
</protein>
<dbReference type="SUPFAM" id="SSF56672">
    <property type="entry name" value="DNA/RNA polymerases"/>
    <property type="match status" value="1"/>
</dbReference>
<dbReference type="SUPFAM" id="SSF57756">
    <property type="entry name" value="Retrovirus zinc finger-like domains"/>
    <property type="match status" value="1"/>
</dbReference>
<dbReference type="SUPFAM" id="SSF53098">
    <property type="entry name" value="Ribonuclease H-like"/>
    <property type="match status" value="1"/>
</dbReference>
<keyword evidence="5" id="KW-0695">RNA-directed DNA polymerase</keyword>
<dbReference type="InterPro" id="IPR036397">
    <property type="entry name" value="RNaseH_sf"/>
</dbReference>
<keyword evidence="5" id="KW-0548">Nucleotidyltransferase</keyword>
<dbReference type="GO" id="GO:0015074">
    <property type="term" value="P:DNA integration"/>
    <property type="evidence" value="ECO:0007669"/>
    <property type="project" value="InterPro"/>
</dbReference>
<organism evidence="5">
    <name type="scientific">Tanacetum cinerariifolium</name>
    <name type="common">Dalmatian daisy</name>
    <name type="synonym">Chrysanthemum cinerariifolium</name>
    <dbReference type="NCBI Taxonomy" id="118510"/>
    <lineage>
        <taxon>Eukaryota</taxon>
        <taxon>Viridiplantae</taxon>
        <taxon>Streptophyta</taxon>
        <taxon>Embryophyta</taxon>
        <taxon>Tracheophyta</taxon>
        <taxon>Spermatophyta</taxon>
        <taxon>Magnoliopsida</taxon>
        <taxon>eudicotyledons</taxon>
        <taxon>Gunneridae</taxon>
        <taxon>Pentapetalae</taxon>
        <taxon>asterids</taxon>
        <taxon>campanulids</taxon>
        <taxon>Asterales</taxon>
        <taxon>Asteraceae</taxon>
        <taxon>Asteroideae</taxon>
        <taxon>Anthemideae</taxon>
        <taxon>Anthemidinae</taxon>
        <taxon>Tanacetum</taxon>
    </lineage>
</organism>
<accession>A0A6L2J4C0</accession>
<dbReference type="CDD" id="cd01647">
    <property type="entry name" value="RT_LTR"/>
    <property type="match status" value="1"/>
</dbReference>
<dbReference type="InterPro" id="IPR013103">
    <property type="entry name" value="RVT_2"/>
</dbReference>
<feature type="region of interest" description="Disordered" evidence="3">
    <location>
        <begin position="779"/>
        <end position="825"/>
    </location>
</feature>
<evidence type="ECO:0000256" key="3">
    <source>
        <dbReference type="SAM" id="MobiDB-lite"/>
    </source>
</evidence>
<dbReference type="Gene3D" id="3.30.70.270">
    <property type="match status" value="1"/>
</dbReference>